<dbReference type="InterPro" id="IPR002589">
    <property type="entry name" value="Macro_dom"/>
</dbReference>
<dbReference type="RefSeq" id="WP_172596205.1">
    <property type="nucleotide sequence ID" value="NZ_LR130778.1"/>
</dbReference>
<name>A0A3P7S7M5_9FIRM</name>
<keyword evidence="3" id="KW-1185">Reference proteome</keyword>
<reference evidence="2 3" key="1">
    <citation type="submission" date="2018-09" db="EMBL/GenBank/DDBJ databases">
        <authorList>
            <person name="Postec A."/>
        </authorList>
    </citation>
    <scope>NUCLEOTIDE SEQUENCE [LARGE SCALE GENOMIC DNA]</scope>
    <source>
        <strain evidence="2">70B-A</strain>
    </source>
</reference>
<proteinExistence type="predicted"/>
<dbReference type="SMART" id="SM00506">
    <property type="entry name" value="A1pp"/>
    <property type="match status" value="1"/>
</dbReference>
<dbReference type="PANTHER" id="PTHR11106:SF27">
    <property type="entry name" value="MACRO DOMAIN-CONTAINING PROTEIN"/>
    <property type="match status" value="1"/>
</dbReference>
<accession>A0A3P7S7M5</accession>
<dbReference type="Proteomes" id="UP000279029">
    <property type="component" value="Chromosome"/>
</dbReference>
<dbReference type="EMBL" id="LR130778">
    <property type="protein sequence ID" value="VDN48129.1"/>
    <property type="molecule type" value="Genomic_DNA"/>
</dbReference>
<feature type="domain" description="Macro" evidence="1">
    <location>
        <begin position="1"/>
        <end position="213"/>
    </location>
</feature>
<dbReference type="Gene3D" id="3.40.220.10">
    <property type="entry name" value="Leucine Aminopeptidase, subunit E, domain 1"/>
    <property type="match status" value="1"/>
</dbReference>
<dbReference type="AlphaFoldDB" id="A0A3P7S7M5"/>
<evidence type="ECO:0000313" key="3">
    <source>
        <dbReference type="Proteomes" id="UP000279029"/>
    </source>
</evidence>
<dbReference type="PANTHER" id="PTHR11106">
    <property type="entry name" value="GANGLIOSIDE INDUCED DIFFERENTIATION ASSOCIATED PROTEIN 2-RELATED"/>
    <property type="match status" value="1"/>
</dbReference>
<dbReference type="SUPFAM" id="SSF52949">
    <property type="entry name" value="Macro domain-like"/>
    <property type="match status" value="1"/>
</dbReference>
<organism evidence="2 3">
    <name type="scientific">Petrocella atlantisensis</name>
    <dbReference type="NCBI Taxonomy" id="2173034"/>
    <lineage>
        <taxon>Bacteria</taxon>
        <taxon>Bacillati</taxon>
        <taxon>Bacillota</taxon>
        <taxon>Clostridia</taxon>
        <taxon>Lachnospirales</taxon>
        <taxon>Vallitaleaceae</taxon>
        <taxon>Petrocella</taxon>
    </lineage>
</organism>
<gene>
    <name evidence="2" type="ORF">PATL70BA_2238</name>
</gene>
<sequence>MIKFELIKGELLEQDVDVILNLTNQNLDYKGGLNDFISSYAGESLGKECSELGGCSTGKAKLTMSYDLEAKGIGWIIHAVGPRYAGGMYFEDDLLADSYEAALQLTVNYKKHYMKQCLDVLDKYIGHLDGSAKIAYTQDTKSELMDYFEHHPIKSIALQSISTGVYGYPIDEAAKIATRTIKAFCNEHEHLEKVLMVCQDKITYEAYKKYMNK</sequence>
<dbReference type="KEGG" id="cbar:PATL70BA_2238"/>
<dbReference type="InterPro" id="IPR043472">
    <property type="entry name" value="Macro_dom-like"/>
</dbReference>
<evidence type="ECO:0000313" key="2">
    <source>
        <dbReference type="EMBL" id="VDN48129.1"/>
    </source>
</evidence>
<dbReference type="PROSITE" id="PS51154">
    <property type="entry name" value="MACRO"/>
    <property type="match status" value="1"/>
</dbReference>
<protein>
    <submittedName>
        <fullName evidence="2">Appr-1-p processing protein</fullName>
    </submittedName>
</protein>
<dbReference type="Pfam" id="PF01661">
    <property type="entry name" value="Macro"/>
    <property type="match status" value="1"/>
</dbReference>
<evidence type="ECO:0000259" key="1">
    <source>
        <dbReference type="PROSITE" id="PS51154"/>
    </source>
</evidence>